<dbReference type="PANTHER" id="PTHR43245">
    <property type="entry name" value="BIFUNCTIONAL POLYMYXIN RESISTANCE PROTEIN ARNA"/>
    <property type="match status" value="1"/>
</dbReference>
<dbReference type="InterPro" id="IPR036291">
    <property type="entry name" value="NAD(P)-bd_dom_sf"/>
</dbReference>
<dbReference type="RefSeq" id="WP_100365719.1">
    <property type="nucleotide sequence ID" value="NZ_PGFF01000001.1"/>
</dbReference>
<dbReference type="PANTHER" id="PTHR43245:SF55">
    <property type="entry name" value="NAD(P)-BINDING DOMAIN-CONTAINING PROTEIN"/>
    <property type="match status" value="1"/>
</dbReference>
<comment type="caution">
    <text evidence="2">The sequence shown here is derived from an EMBL/GenBank/DDBJ whole genome shotgun (WGS) entry which is preliminary data.</text>
</comment>
<evidence type="ECO:0000313" key="2">
    <source>
        <dbReference type="EMBL" id="PJJ73661.1"/>
    </source>
</evidence>
<name>A0A2M9CP38_9MICO</name>
<dbReference type="AlphaFoldDB" id="A0A2M9CP38"/>
<keyword evidence="3" id="KW-1185">Reference proteome</keyword>
<gene>
    <name evidence="2" type="ORF">CLV46_3256</name>
</gene>
<dbReference type="OrthoDB" id="9795501at2"/>
<protein>
    <submittedName>
        <fullName evidence="2">Nucleoside-diphosphate-sugar epimerase</fullName>
    </submittedName>
</protein>
<dbReference type="Proteomes" id="UP000228758">
    <property type="component" value="Unassembled WGS sequence"/>
</dbReference>
<dbReference type="InterPro" id="IPR001509">
    <property type="entry name" value="Epimerase_deHydtase"/>
</dbReference>
<dbReference type="Gene3D" id="3.40.50.720">
    <property type="entry name" value="NAD(P)-binding Rossmann-like Domain"/>
    <property type="match status" value="1"/>
</dbReference>
<feature type="domain" description="NAD-dependent epimerase/dehydratase" evidence="1">
    <location>
        <begin position="5"/>
        <end position="237"/>
    </location>
</feature>
<evidence type="ECO:0000313" key="3">
    <source>
        <dbReference type="Proteomes" id="UP000228758"/>
    </source>
</evidence>
<organism evidence="2 3">
    <name type="scientific">Diaminobutyricimonas aerilata</name>
    <dbReference type="NCBI Taxonomy" id="1162967"/>
    <lineage>
        <taxon>Bacteria</taxon>
        <taxon>Bacillati</taxon>
        <taxon>Actinomycetota</taxon>
        <taxon>Actinomycetes</taxon>
        <taxon>Micrococcales</taxon>
        <taxon>Microbacteriaceae</taxon>
        <taxon>Diaminobutyricimonas</taxon>
    </lineage>
</organism>
<dbReference type="Pfam" id="PF01370">
    <property type="entry name" value="Epimerase"/>
    <property type="match status" value="1"/>
</dbReference>
<dbReference type="SUPFAM" id="SSF51735">
    <property type="entry name" value="NAD(P)-binding Rossmann-fold domains"/>
    <property type="match status" value="1"/>
</dbReference>
<reference evidence="2 3" key="1">
    <citation type="submission" date="2017-11" db="EMBL/GenBank/DDBJ databases">
        <title>Genomic Encyclopedia of Archaeal and Bacterial Type Strains, Phase II (KMG-II): From Individual Species to Whole Genera.</title>
        <authorList>
            <person name="Goeker M."/>
        </authorList>
    </citation>
    <scope>NUCLEOTIDE SEQUENCE [LARGE SCALE GENOMIC DNA]</scope>
    <source>
        <strain evidence="2 3">DSM 27393</strain>
    </source>
</reference>
<dbReference type="InterPro" id="IPR050177">
    <property type="entry name" value="Lipid_A_modif_metabolic_enz"/>
</dbReference>
<dbReference type="EMBL" id="PGFF01000001">
    <property type="protein sequence ID" value="PJJ73661.1"/>
    <property type="molecule type" value="Genomic_DNA"/>
</dbReference>
<proteinExistence type="predicted"/>
<evidence type="ECO:0000259" key="1">
    <source>
        <dbReference type="Pfam" id="PF01370"/>
    </source>
</evidence>
<accession>A0A2M9CP38</accession>
<sequence length="299" mass="31622">MTRTLVTGGAGRLGRSVVRALADAGRDVVSVDLVTHADLPAVQVQADLADAGARTDLFERYRPDEVVHLAAIPFPGAAPDDETFAVNTGLAFGVLNAALAAGTGSLLIASSPTVIGYGAPIGWQPEYLPLDEAHPTRPWNGYALSKVAIEGLVAMAARSAGDRIRTGAFRPCYVIAPEEWSGAPTQQGHTVAERLQHPELSAVALFNYVDARDAGEFVVAWLDAGDRAPNGETFFVGARDALVRDSVPAAVETWLPSLADAAAKLGDTESLFSSAKAERLLGWRARRTWREQLAGVDVV</sequence>